<name>A0A7N0R9B5_KALFE</name>
<accession>A0A7N0R9B5</accession>
<keyword evidence="1 3" id="KW-0732">Signal</keyword>
<dbReference type="PANTHER" id="PTHR33470:SF22">
    <property type="entry name" value="POLLEN OLE E 1 ALLERGEN AND EXTENSIN FAMILY PROTEIN"/>
    <property type="match status" value="1"/>
</dbReference>
<feature type="signal peptide" evidence="3">
    <location>
        <begin position="1"/>
        <end position="27"/>
    </location>
</feature>
<dbReference type="EnsemblPlants" id="Kaladp0002s0042.1.v1.1">
    <property type="protein sequence ID" value="Kaladp0002s0042.1.v1.1"/>
    <property type="gene ID" value="Kaladp0002s0042.v1.1"/>
</dbReference>
<sequence>MASTLSLAFSILSIALLGASWSPSVSADTHSQPLPLIVISPAHAPSNAPAQAPTHHHHTQHHHLTGSPAQAPASAPTHHLPSRSPAHAPVRSPTSLPPRKFVAVQGVVFCKSCKYRGVQTLLDATPLPGAVVKLQCNNTVYPQEVKTATDKNGYFFIQAPKTVTSYGAHKCKAWLVGSPDKNCDQPTDLYGGSSGSYLWIDRRNAAENLPFDLFSAGPFAFEPAKSVNCSR</sequence>
<dbReference type="PANTHER" id="PTHR33470">
    <property type="entry name" value="OS01G0164075 PROTEIN"/>
    <property type="match status" value="1"/>
</dbReference>
<dbReference type="Gramene" id="Kaladp0002s0042.1.v1.1">
    <property type="protein sequence ID" value="Kaladp0002s0042.1.v1.1"/>
    <property type="gene ID" value="Kaladp0002s0042.v1.1"/>
</dbReference>
<dbReference type="OMA" id="PPTHYNH"/>
<reference evidence="4" key="1">
    <citation type="submission" date="2021-01" db="UniProtKB">
        <authorList>
            <consortium name="EnsemblPlants"/>
        </authorList>
    </citation>
    <scope>IDENTIFICATION</scope>
</reference>
<protein>
    <submittedName>
        <fullName evidence="4">Uncharacterized protein</fullName>
    </submittedName>
</protein>
<dbReference type="GO" id="GO:0071944">
    <property type="term" value="C:cell periphery"/>
    <property type="evidence" value="ECO:0007669"/>
    <property type="project" value="TreeGrafter"/>
</dbReference>
<evidence type="ECO:0000256" key="3">
    <source>
        <dbReference type="SAM" id="SignalP"/>
    </source>
</evidence>
<dbReference type="Pfam" id="PF01190">
    <property type="entry name" value="Pollen_Ole_e_1"/>
    <property type="match status" value="1"/>
</dbReference>
<feature type="region of interest" description="Disordered" evidence="2">
    <location>
        <begin position="43"/>
        <end position="95"/>
    </location>
</feature>
<organism evidence="4 5">
    <name type="scientific">Kalanchoe fedtschenkoi</name>
    <name type="common">Lavender scallops</name>
    <name type="synonym">South American air plant</name>
    <dbReference type="NCBI Taxonomy" id="63787"/>
    <lineage>
        <taxon>Eukaryota</taxon>
        <taxon>Viridiplantae</taxon>
        <taxon>Streptophyta</taxon>
        <taxon>Embryophyta</taxon>
        <taxon>Tracheophyta</taxon>
        <taxon>Spermatophyta</taxon>
        <taxon>Magnoliopsida</taxon>
        <taxon>eudicotyledons</taxon>
        <taxon>Gunneridae</taxon>
        <taxon>Pentapetalae</taxon>
        <taxon>Saxifragales</taxon>
        <taxon>Crassulaceae</taxon>
        <taxon>Kalanchoe</taxon>
    </lineage>
</organism>
<keyword evidence="5" id="KW-1185">Reference proteome</keyword>
<feature type="chain" id="PRO_5029907327" evidence="3">
    <location>
        <begin position="28"/>
        <end position="231"/>
    </location>
</feature>
<proteinExistence type="predicted"/>
<evidence type="ECO:0000256" key="1">
    <source>
        <dbReference type="ARBA" id="ARBA00022729"/>
    </source>
</evidence>
<dbReference type="AlphaFoldDB" id="A0A7N0R9B5"/>
<evidence type="ECO:0000256" key="2">
    <source>
        <dbReference type="SAM" id="MobiDB-lite"/>
    </source>
</evidence>
<dbReference type="Proteomes" id="UP000594263">
    <property type="component" value="Unplaced"/>
</dbReference>
<evidence type="ECO:0000313" key="5">
    <source>
        <dbReference type="Proteomes" id="UP000594263"/>
    </source>
</evidence>
<feature type="compositionally biased region" description="Basic residues" evidence="2">
    <location>
        <begin position="54"/>
        <end position="64"/>
    </location>
</feature>
<evidence type="ECO:0000313" key="4">
    <source>
        <dbReference type="EnsemblPlants" id="Kaladp0002s0042.1.v1.1"/>
    </source>
</evidence>